<protein>
    <submittedName>
        <fullName evidence="2">Uncharacterized protein</fullName>
    </submittedName>
</protein>
<proteinExistence type="predicted"/>
<sequence length="44" mass="5200">MALFLPFRQRWGDEERDGQGRGLLKEQEQGRRHSLISRGGDLRF</sequence>
<reference evidence="2" key="2">
    <citation type="journal article" date="2015" name="Data Brief">
        <title>Shoot transcriptome of the giant reed, Arundo donax.</title>
        <authorList>
            <person name="Barrero R.A."/>
            <person name="Guerrero F.D."/>
            <person name="Moolhuijzen P."/>
            <person name="Goolsby J.A."/>
            <person name="Tidwell J."/>
            <person name="Bellgard S.E."/>
            <person name="Bellgard M.I."/>
        </authorList>
    </citation>
    <scope>NUCLEOTIDE SEQUENCE</scope>
    <source>
        <tissue evidence="2">Shoot tissue taken approximately 20 cm above the soil surface</tissue>
    </source>
</reference>
<evidence type="ECO:0000256" key="1">
    <source>
        <dbReference type="SAM" id="MobiDB-lite"/>
    </source>
</evidence>
<name>A0A0A9HR16_ARUDO</name>
<feature type="region of interest" description="Disordered" evidence="1">
    <location>
        <begin position="14"/>
        <end position="44"/>
    </location>
</feature>
<evidence type="ECO:0000313" key="2">
    <source>
        <dbReference type="EMBL" id="JAE37346.1"/>
    </source>
</evidence>
<accession>A0A0A9HR16</accession>
<dbReference type="AlphaFoldDB" id="A0A0A9HR16"/>
<dbReference type="EMBL" id="GBRH01160550">
    <property type="protein sequence ID" value="JAE37346.1"/>
    <property type="molecule type" value="Transcribed_RNA"/>
</dbReference>
<reference evidence="2" key="1">
    <citation type="submission" date="2014-09" db="EMBL/GenBank/DDBJ databases">
        <authorList>
            <person name="Magalhaes I.L.F."/>
            <person name="Oliveira U."/>
            <person name="Santos F.R."/>
            <person name="Vidigal T.H.D.A."/>
            <person name="Brescovit A.D."/>
            <person name="Santos A.J."/>
        </authorList>
    </citation>
    <scope>NUCLEOTIDE SEQUENCE</scope>
    <source>
        <tissue evidence="2">Shoot tissue taken approximately 20 cm above the soil surface</tissue>
    </source>
</reference>
<organism evidence="2">
    <name type="scientific">Arundo donax</name>
    <name type="common">Giant reed</name>
    <name type="synonym">Donax arundinaceus</name>
    <dbReference type="NCBI Taxonomy" id="35708"/>
    <lineage>
        <taxon>Eukaryota</taxon>
        <taxon>Viridiplantae</taxon>
        <taxon>Streptophyta</taxon>
        <taxon>Embryophyta</taxon>
        <taxon>Tracheophyta</taxon>
        <taxon>Spermatophyta</taxon>
        <taxon>Magnoliopsida</taxon>
        <taxon>Liliopsida</taxon>
        <taxon>Poales</taxon>
        <taxon>Poaceae</taxon>
        <taxon>PACMAD clade</taxon>
        <taxon>Arundinoideae</taxon>
        <taxon>Arundineae</taxon>
        <taxon>Arundo</taxon>
    </lineage>
</organism>
<feature type="compositionally biased region" description="Basic and acidic residues" evidence="1">
    <location>
        <begin position="14"/>
        <end position="31"/>
    </location>
</feature>